<accession>A0A090RQD7</accession>
<comment type="similarity">
    <text evidence="2 14 15">Belongs to the TonB-dependent receptor family.</text>
</comment>
<dbReference type="InterPro" id="IPR036942">
    <property type="entry name" value="Beta-barrel_TonB_sf"/>
</dbReference>
<keyword evidence="20" id="KW-1185">Reference proteome</keyword>
<evidence type="ECO:0000313" key="19">
    <source>
        <dbReference type="EMBL" id="GAL17461.1"/>
    </source>
</evidence>
<comment type="caution">
    <text evidence="19">The sequence shown here is derived from an EMBL/GenBank/DDBJ whole genome shotgun (WGS) entry which is preliminary data.</text>
</comment>
<feature type="signal peptide" evidence="16">
    <location>
        <begin position="1"/>
        <end position="23"/>
    </location>
</feature>
<keyword evidence="6 14" id="KW-0812">Transmembrane</keyword>
<dbReference type="Pfam" id="PF00593">
    <property type="entry name" value="TonB_dep_Rec_b-barrel"/>
    <property type="match status" value="1"/>
</dbReference>
<dbReference type="GO" id="GO:0038023">
    <property type="term" value="F:signaling receptor activity"/>
    <property type="evidence" value="ECO:0007669"/>
    <property type="project" value="InterPro"/>
</dbReference>
<evidence type="ECO:0000256" key="11">
    <source>
        <dbReference type="ARBA" id="ARBA00023136"/>
    </source>
</evidence>
<feature type="chain" id="PRO_5001864358" evidence="16">
    <location>
        <begin position="24"/>
        <end position="716"/>
    </location>
</feature>
<evidence type="ECO:0000256" key="15">
    <source>
        <dbReference type="RuleBase" id="RU003357"/>
    </source>
</evidence>
<evidence type="ECO:0000256" key="4">
    <source>
        <dbReference type="ARBA" id="ARBA00022452"/>
    </source>
</evidence>
<dbReference type="PROSITE" id="PS52016">
    <property type="entry name" value="TONB_DEPENDENT_REC_3"/>
    <property type="match status" value="1"/>
</dbReference>
<keyword evidence="7 16" id="KW-0732">Signal</keyword>
<dbReference type="EMBL" id="BBMR01000001">
    <property type="protein sequence ID" value="GAL17461.1"/>
    <property type="molecule type" value="Genomic_DNA"/>
</dbReference>
<keyword evidence="8" id="KW-0408">Iron</keyword>
<keyword evidence="5" id="KW-0410">Iron transport</keyword>
<dbReference type="InterPro" id="IPR000531">
    <property type="entry name" value="Beta-barrel_TonB"/>
</dbReference>
<keyword evidence="12 19" id="KW-0675">Receptor</keyword>
<evidence type="ECO:0000259" key="17">
    <source>
        <dbReference type="Pfam" id="PF00593"/>
    </source>
</evidence>
<dbReference type="Gene3D" id="2.170.130.10">
    <property type="entry name" value="TonB-dependent receptor, plug domain"/>
    <property type="match status" value="1"/>
</dbReference>
<reference evidence="19 20" key="1">
    <citation type="submission" date="2014-09" db="EMBL/GenBank/DDBJ databases">
        <title>Vibrio maritimus JCM 19235. (C45) whole genome shotgun sequence.</title>
        <authorList>
            <person name="Sawabe T."/>
            <person name="Meirelles P."/>
            <person name="Nakanishi M."/>
            <person name="Sayaka M."/>
            <person name="Hattori M."/>
            <person name="Ohkuma M."/>
        </authorList>
    </citation>
    <scope>NUCLEOTIDE SEQUENCE [LARGE SCALE GENOMIC DNA]</scope>
    <source>
        <strain evidence="20">JCM19235</strain>
    </source>
</reference>
<evidence type="ECO:0000256" key="5">
    <source>
        <dbReference type="ARBA" id="ARBA00022496"/>
    </source>
</evidence>
<evidence type="ECO:0000256" key="10">
    <source>
        <dbReference type="ARBA" id="ARBA00023077"/>
    </source>
</evidence>
<evidence type="ECO:0000256" key="6">
    <source>
        <dbReference type="ARBA" id="ARBA00022692"/>
    </source>
</evidence>
<keyword evidence="10 15" id="KW-0798">TonB box</keyword>
<keyword evidence="9" id="KW-0406">Ion transport</keyword>
<evidence type="ECO:0000256" key="7">
    <source>
        <dbReference type="ARBA" id="ARBA00022729"/>
    </source>
</evidence>
<dbReference type="InterPro" id="IPR012910">
    <property type="entry name" value="Plug_dom"/>
</dbReference>
<dbReference type="OrthoDB" id="127311at2"/>
<dbReference type="GO" id="GO:0015891">
    <property type="term" value="P:siderophore transport"/>
    <property type="evidence" value="ECO:0007669"/>
    <property type="project" value="InterPro"/>
</dbReference>
<name>A0A090RQD7_9VIBR</name>
<evidence type="ECO:0000259" key="18">
    <source>
        <dbReference type="Pfam" id="PF07715"/>
    </source>
</evidence>
<dbReference type="Pfam" id="PF07715">
    <property type="entry name" value="Plug"/>
    <property type="match status" value="1"/>
</dbReference>
<keyword evidence="11 14" id="KW-0472">Membrane</keyword>
<sequence length="716" mass="79806">MNFKLTTVSAAVLSALVSGAVVAEEVLQKQTDETMTVTGRTFDDYKVDHAVGALRTDATLLETPQSVTVIPEIVLDEQLASTLGDALQNDASVSPGTKKWNREVFSLRGFELSSSNGYLRNGHAQFSHYMQPIETLERVEVLKGPSGMLYGSSDAGGLINMVTKKPTHESQVSVGADMDDNGSMRYQIDASGALNESGSVRGRTVLVKQDTKSYREFINGDAQERDRYLGYAVIEADLTDDLLLSVHYERTHDDAQLDTGAWLDADGNRIGSRKLIRDAPWAFIDNNVQNAGADLTYHVNTDWTLTASYNYQNMTRHRRDSMPTPTDNTTVDGSYELRPFDRFDTWQHHTFHFDANGHFDALGVQHNTLFGVNGQFSSYKRQFDGMGRNEPGLPVGSDGMWPDYPGYDYRKNEVDNRSESSYYGFYAQDLMTFNDSWQGLIGLRYDRNQQDTLNADGSVALKNANDGDAWSPKVGVIYHPAYNGTIYASYARSFEYNPINVLDDGSQQVFEPTYSTQYELGTKWELLDNRLLLTGAIFDIEKDGILVSDRDSSNQSILVPGGSQRHRGAEVGAQGSIGDKWFVMASAMYLDAEYKNNEELTGKTPGNVPEWSGSAWTRYSVTNNTALNLGMVYQGERWADRLNTIKLDSYARFDAGASHTLKSGDVIWDFRFNIENLFDKEYVVGTGNGTVGDHGVLTDVHYGDERRFKLSVNASF</sequence>
<dbReference type="GO" id="GO:0009279">
    <property type="term" value="C:cell outer membrane"/>
    <property type="evidence" value="ECO:0007669"/>
    <property type="project" value="UniProtKB-SubCell"/>
</dbReference>
<proteinExistence type="inferred from homology"/>
<dbReference type="STRING" id="990268.JCM19235_6010"/>
<dbReference type="PANTHER" id="PTHR32552:SF68">
    <property type="entry name" value="FERRICHROME OUTER MEMBRANE TRANSPORTER_PHAGE RECEPTOR"/>
    <property type="match status" value="1"/>
</dbReference>
<comment type="subcellular location">
    <subcellularLocation>
        <location evidence="1 14">Cell outer membrane</location>
        <topology evidence="1 14">Multi-pass membrane protein</topology>
    </subcellularLocation>
</comment>
<keyword evidence="4 14" id="KW-1134">Transmembrane beta strand</keyword>
<dbReference type="PANTHER" id="PTHR32552">
    <property type="entry name" value="FERRICHROME IRON RECEPTOR-RELATED"/>
    <property type="match status" value="1"/>
</dbReference>
<dbReference type="InterPro" id="IPR039426">
    <property type="entry name" value="TonB-dep_rcpt-like"/>
</dbReference>
<gene>
    <name evidence="19" type="ORF">JCM19235_6010</name>
</gene>
<evidence type="ECO:0000256" key="16">
    <source>
        <dbReference type="SAM" id="SignalP"/>
    </source>
</evidence>
<keyword evidence="13 14" id="KW-0998">Cell outer membrane</keyword>
<feature type="domain" description="TonB-dependent receptor-like beta-barrel" evidence="17">
    <location>
        <begin position="237"/>
        <end position="677"/>
    </location>
</feature>
<dbReference type="Proteomes" id="UP000029228">
    <property type="component" value="Unassembled WGS sequence"/>
</dbReference>
<dbReference type="InterPro" id="IPR037066">
    <property type="entry name" value="Plug_dom_sf"/>
</dbReference>
<evidence type="ECO:0000256" key="14">
    <source>
        <dbReference type="PROSITE-ProRule" id="PRU01360"/>
    </source>
</evidence>
<dbReference type="InterPro" id="IPR010105">
    <property type="entry name" value="TonB_sidphr_rcpt"/>
</dbReference>
<feature type="domain" description="TonB-dependent receptor plug" evidence="18">
    <location>
        <begin position="60"/>
        <end position="157"/>
    </location>
</feature>
<evidence type="ECO:0000256" key="2">
    <source>
        <dbReference type="ARBA" id="ARBA00009810"/>
    </source>
</evidence>
<dbReference type="Gene3D" id="2.40.170.20">
    <property type="entry name" value="TonB-dependent receptor, beta-barrel domain"/>
    <property type="match status" value="1"/>
</dbReference>
<evidence type="ECO:0000256" key="3">
    <source>
        <dbReference type="ARBA" id="ARBA00022448"/>
    </source>
</evidence>
<evidence type="ECO:0000313" key="20">
    <source>
        <dbReference type="Proteomes" id="UP000029228"/>
    </source>
</evidence>
<evidence type="ECO:0000256" key="1">
    <source>
        <dbReference type="ARBA" id="ARBA00004571"/>
    </source>
</evidence>
<dbReference type="SUPFAM" id="SSF56935">
    <property type="entry name" value="Porins"/>
    <property type="match status" value="1"/>
</dbReference>
<evidence type="ECO:0000256" key="12">
    <source>
        <dbReference type="ARBA" id="ARBA00023170"/>
    </source>
</evidence>
<evidence type="ECO:0000256" key="9">
    <source>
        <dbReference type="ARBA" id="ARBA00023065"/>
    </source>
</evidence>
<protein>
    <submittedName>
        <fullName evidence="19">Ferrichrome-iron receptor</fullName>
    </submittedName>
</protein>
<evidence type="ECO:0000256" key="8">
    <source>
        <dbReference type="ARBA" id="ARBA00023004"/>
    </source>
</evidence>
<keyword evidence="3 14" id="KW-0813">Transport</keyword>
<dbReference type="AlphaFoldDB" id="A0A090RQD7"/>
<dbReference type="CDD" id="cd01347">
    <property type="entry name" value="ligand_gated_channel"/>
    <property type="match status" value="1"/>
</dbReference>
<evidence type="ECO:0000256" key="13">
    <source>
        <dbReference type="ARBA" id="ARBA00023237"/>
    </source>
</evidence>
<dbReference type="NCBIfam" id="TIGR01783">
    <property type="entry name" value="TonB-siderophor"/>
    <property type="match status" value="1"/>
</dbReference>
<organism evidence="19 20">
    <name type="scientific">Vibrio maritimus</name>
    <dbReference type="NCBI Taxonomy" id="990268"/>
    <lineage>
        <taxon>Bacteria</taxon>
        <taxon>Pseudomonadati</taxon>
        <taxon>Pseudomonadota</taxon>
        <taxon>Gammaproteobacteria</taxon>
        <taxon>Vibrionales</taxon>
        <taxon>Vibrionaceae</taxon>
        <taxon>Vibrio</taxon>
    </lineage>
</organism>
<dbReference type="GO" id="GO:0015344">
    <property type="term" value="F:siderophore uptake transmembrane transporter activity"/>
    <property type="evidence" value="ECO:0007669"/>
    <property type="project" value="TreeGrafter"/>
</dbReference>